<keyword evidence="5" id="KW-1185">Reference proteome</keyword>
<evidence type="ECO:0000256" key="1">
    <source>
        <dbReference type="ARBA" id="ARBA00022737"/>
    </source>
</evidence>
<reference evidence="4 5" key="1">
    <citation type="journal article" date="2010" name="Nat. Biotechnol.">
        <title>Genome sequence of the model mushroom Schizophyllum commune.</title>
        <authorList>
            <person name="Ohm R.A."/>
            <person name="de Jong J.F."/>
            <person name="Lugones L.G."/>
            <person name="Aerts A."/>
            <person name="Kothe E."/>
            <person name="Stajich J.E."/>
            <person name="de Vries R.P."/>
            <person name="Record E."/>
            <person name="Levasseur A."/>
            <person name="Baker S.E."/>
            <person name="Bartholomew K.A."/>
            <person name="Coutinho P.M."/>
            <person name="Erdmann S."/>
            <person name="Fowler T.J."/>
            <person name="Gathman A.C."/>
            <person name="Lombard V."/>
            <person name="Henrissat B."/>
            <person name="Knabe N."/>
            <person name="Kuees U."/>
            <person name="Lilly W.W."/>
            <person name="Lindquist E."/>
            <person name="Lucas S."/>
            <person name="Magnuson J.K."/>
            <person name="Piumi F."/>
            <person name="Raudaskoski M."/>
            <person name="Salamov A."/>
            <person name="Schmutz J."/>
            <person name="Schwarze F.W.M.R."/>
            <person name="vanKuyk P.A."/>
            <person name="Horton J.S."/>
            <person name="Grigoriev I.V."/>
            <person name="Woesten H.A.B."/>
        </authorList>
    </citation>
    <scope>NUCLEOTIDE SEQUENCE [LARGE SCALE GENOMIC DNA]</scope>
    <source>
        <strain evidence="5">H4-8 / FGSC 9210</strain>
    </source>
</reference>
<dbReference type="InterPro" id="IPR007111">
    <property type="entry name" value="NACHT_NTPase"/>
</dbReference>
<dbReference type="Gene3D" id="3.40.50.300">
    <property type="entry name" value="P-loop containing nucleotide triphosphate hydrolases"/>
    <property type="match status" value="1"/>
</dbReference>
<dbReference type="Proteomes" id="UP000007431">
    <property type="component" value="Unassembled WGS sequence"/>
</dbReference>
<gene>
    <name evidence="4" type="ORF">SCHCODRAFT_257845</name>
</gene>
<evidence type="ECO:0000259" key="3">
    <source>
        <dbReference type="PROSITE" id="PS50837"/>
    </source>
</evidence>
<dbReference type="EMBL" id="GL377308">
    <property type="protein sequence ID" value="EFI95435.1"/>
    <property type="molecule type" value="Genomic_DNA"/>
</dbReference>
<evidence type="ECO:0000313" key="5">
    <source>
        <dbReference type="Proteomes" id="UP000007431"/>
    </source>
</evidence>
<feature type="domain" description="NACHT" evidence="3">
    <location>
        <begin position="417"/>
        <end position="561"/>
    </location>
</feature>
<feature type="region of interest" description="Disordered" evidence="2">
    <location>
        <begin position="70"/>
        <end position="110"/>
    </location>
</feature>
<organism evidence="5">
    <name type="scientific">Schizophyllum commune (strain H4-8 / FGSC 9210)</name>
    <name type="common">Split gill fungus</name>
    <dbReference type="NCBI Taxonomy" id="578458"/>
    <lineage>
        <taxon>Eukaryota</taxon>
        <taxon>Fungi</taxon>
        <taxon>Dikarya</taxon>
        <taxon>Basidiomycota</taxon>
        <taxon>Agaricomycotina</taxon>
        <taxon>Agaricomycetes</taxon>
        <taxon>Agaricomycetidae</taxon>
        <taxon>Agaricales</taxon>
        <taxon>Schizophyllaceae</taxon>
        <taxon>Schizophyllum</taxon>
    </lineage>
</organism>
<dbReference type="OMA" id="DAPKECK"/>
<feature type="non-terminal residue" evidence="4">
    <location>
        <position position="589"/>
    </location>
</feature>
<dbReference type="PROSITE" id="PS50837">
    <property type="entry name" value="NACHT"/>
    <property type="match status" value="1"/>
</dbReference>
<dbReference type="PANTHER" id="PTHR10039">
    <property type="entry name" value="AMELOGENIN"/>
    <property type="match status" value="1"/>
</dbReference>
<name>D8QAN0_SCHCM</name>
<feature type="compositionally biased region" description="Low complexity" evidence="2">
    <location>
        <begin position="95"/>
        <end position="110"/>
    </location>
</feature>
<evidence type="ECO:0000313" key="4">
    <source>
        <dbReference type="EMBL" id="EFI95435.1"/>
    </source>
</evidence>
<dbReference type="InterPro" id="IPR027417">
    <property type="entry name" value="P-loop_NTPase"/>
</dbReference>
<proteinExistence type="predicted"/>
<dbReference type="KEGG" id="scm:SCHCO_02506961"/>
<dbReference type="GeneID" id="9587752"/>
<dbReference type="AlphaFoldDB" id="D8QAN0"/>
<protein>
    <recommendedName>
        <fullName evidence="3">NACHT domain-containing protein</fullName>
    </recommendedName>
</protein>
<dbReference type="VEuPathDB" id="FungiDB:SCHCODRAFT_02506961"/>
<dbReference type="HOGENOM" id="CLU_463516_0_0_1"/>
<keyword evidence="1" id="KW-0677">Repeat</keyword>
<feature type="compositionally biased region" description="Polar residues" evidence="2">
    <location>
        <begin position="75"/>
        <end position="84"/>
    </location>
</feature>
<dbReference type="PANTHER" id="PTHR10039:SF15">
    <property type="entry name" value="NACHT DOMAIN-CONTAINING PROTEIN"/>
    <property type="match status" value="1"/>
</dbReference>
<dbReference type="OrthoDB" id="194358at2759"/>
<dbReference type="InParanoid" id="D8QAN0"/>
<dbReference type="Pfam" id="PF24883">
    <property type="entry name" value="NPHP3_N"/>
    <property type="match status" value="1"/>
</dbReference>
<accession>D8QAN0</accession>
<dbReference type="InterPro" id="IPR031350">
    <property type="entry name" value="Goodbye_dom"/>
</dbReference>
<dbReference type="Pfam" id="PF17109">
    <property type="entry name" value="Goodbye"/>
    <property type="match status" value="1"/>
</dbReference>
<sequence length="589" mass="64576">MLHSHAGDMLLYTRWSSASFPFIIIHRGVLSFWLAVAVAGRTTQFAPSTIAFVQDESPIAGFRFFGQRVPPSPSADGTNGTGPESLTGVLSPPRAVEASETTASAAGLSSSDVSTASIDVPAAASDDSMTEMWTEAVTDWQRKTGLDLTVPDDIPLRSKAAVMNYMAKMEKEESECEKGEWETLRERVDPLARILEKLCNPIGDTISAAFPPSNIIFAAVGLILSAYIRTREDFAQIGDAFNEMRFHLQVIETVVGPHPWQWLSRISSQTRPLSEALQNLRLLATNQQQAMAAVTLNKVTQLMESIANDKVSQEWIRGCLVDVLRATRELHDLGSSTQAEVIAHRTALRRMELVLYNQSDKLRKIEMFAECEQIKGWLQYVDPSYRLRKLLDDRAEGTGSWFLDGDEFAALKEGKTKAVLLSGRAGSGKSTIIAAAVEALRAYHACDPHSLVLAHVFDSTNASASQRDLHALLSTLLCQLAFNNTHCASIISESRKAIVANGLPTKARLEKLFMETLRATSLHITVVVDALDESSDEDGIISFIRRLQAISAISVLASRRPVIDSSQVFGAVVCMDSHGENNDIELFLD</sequence>
<dbReference type="InterPro" id="IPR056884">
    <property type="entry name" value="NPHP3-like_N"/>
</dbReference>
<dbReference type="SUPFAM" id="SSF52540">
    <property type="entry name" value="P-loop containing nucleoside triphosphate hydrolases"/>
    <property type="match status" value="1"/>
</dbReference>
<dbReference type="eggNOG" id="ENOG502QW67">
    <property type="taxonomic scope" value="Eukaryota"/>
</dbReference>
<evidence type="ECO:0000256" key="2">
    <source>
        <dbReference type="SAM" id="MobiDB-lite"/>
    </source>
</evidence>